<keyword evidence="2" id="KW-0547">Nucleotide-binding</keyword>
<comment type="caution">
    <text evidence="5">The sequence shown here is derived from an EMBL/GenBank/DDBJ whole genome shotgun (WGS) entry which is preliminary data.</text>
</comment>
<proteinExistence type="inferred from homology"/>
<evidence type="ECO:0000313" key="6">
    <source>
        <dbReference type="Proteomes" id="UP000294911"/>
    </source>
</evidence>
<evidence type="ECO:0000256" key="1">
    <source>
        <dbReference type="ARBA" id="ARBA00005417"/>
    </source>
</evidence>
<dbReference type="SUPFAM" id="SSF52540">
    <property type="entry name" value="P-loop containing nucleoside triphosphate hydrolases"/>
    <property type="match status" value="1"/>
</dbReference>
<dbReference type="PROSITE" id="PS00211">
    <property type="entry name" value="ABC_TRANSPORTER_1"/>
    <property type="match status" value="1"/>
</dbReference>
<dbReference type="GO" id="GO:0005886">
    <property type="term" value="C:plasma membrane"/>
    <property type="evidence" value="ECO:0007669"/>
    <property type="project" value="TreeGrafter"/>
</dbReference>
<dbReference type="InterPro" id="IPR015854">
    <property type="entry name" value="ABC_transpr_LolD-like"/>
</dbReference>
<dbReference type="InterPro" id="IPR003439">
    <property type="entry name" value="ABC_transporter-like_ATP-bd"/>
</dbReference>
<dbReference type="PANTHER" id="PTHR24220:SF689">
    <property type="entry name" value="LIPOPROTEIN-RELEASING SYSTEM ATP-BINDING PROTEIN LOLD"/>
    <property type="match status" value="1"/>
</dbReference>
<accession>A0A4R2QPR3</accession>
<sequence>MAETGTVMAAKEVLRADAVHVDYRTPAGPATAVADVSFGVPDSGVTVLAGRSGSGKSTMLRVLGLLEWPSTGTVWYGDTDTGSLREPQRRELRRADLAVVFQNPSDNLLEYLSVGDNLRAAAQSAGRDCASVELLEQLGLPGSQDWRVTALSGGQQQRLAFGCALARGSSVILADEPTSQLDNASADLVLDTLRQLADGAIPVLVASHDPRLIELGDHLARLEDGRLVDFTSAGAS</sequence>
<dbReference type="GO" id="GO:0016887">
    <property type="term" value="F:ATP hydrolysis activity"/>
    <property type="evidence" value="ECO:0007669"/>
    <property type="project" value="InterPro"/>
</dbReference>
<protein>
    <submittedName>
        <fullName evidence="5">Macrolide transport system ATP-binding/permease protein</fullName>
    </submittedName>
</protein>
<reference evidence="5 6" key="1">
    <citation type="submission" date="2019-03" db="EMBL/GenBank/DDBJ databases">
        <title>Genomic Encyclopedia of Type Strains, Phase IV (KMG-IV): sequencing the most valuable type-strain genomes for metagenomic binning, comparative biology and taxonomic classification.</title>
        <authorList>
            <person name="Goeker M."/>
        </authorList>
    </citation>
    <scope>NUCLEOTIDE SEQUENCE [LARGE SCALE GENOMIC DNA]</scope>
    <source>
        <strain evidence="5 6">DSM 45765</strain>
    </source>
</reference>
<organism evidence="5 6">
    <name type="scientific">Tamaricihabitans halophyticus</name>
    <dbReference type="NCBI Taxonomy" id="1262583"/>
    <lineage>
        <taxon>Bacteria</taxon>
        <taxon>Bacillati</taxon>
        <taxon>Actinomycetota</taxon>
        <taxon>Actinomycetes</taxon>
        <taxon>Pseudonocardiales</taxon>
        <taxon>Pseudonocardiaceae</taxon>
        <taxon>Tamaricihabitans</taxon>
    </lineage>
</organism>
<dbReference type="SMART" id="SM00382">
    <property type="entry name" value="AAA"/>
    <property type="match status" value="1"/>
</dbReference>
<dbReference type="InterPro" id="IPR017871">
    <property type="entry name" value="ABC_transporter-like_CS"/>
</dbReference>
<dbReference type="EMBL" id="SLXQ01000007">
    <property type="protein sequence ID" value="TCP50954.1"/>
    <property type="molecule type" value="Genomic_DNA"/>
</dbReference>
<feature type="domain" description="ABC transporter" evidence="4">
    <location>
        <begin position="14"/>
        <end position="235"/>
    </location>
</feature>
<dbReference type="GO" id="GO:0005524">
    <property type="term" value="F:ATP binding"/>
    <property type="evidence" value="ECO:0007669"/>
    <property type="project" value="UniProtKB-KW"/>
</dbReference>
<evidence type="ECO:0000259" key="4">
    <source>
        <dbReference type="PROSITE" id="PS50893"/>
    </source>
</evidence>
<dbReference type="Proteomes" id="UP000294911">
    <property type="component" value="Unassembled WGS sequence"/>
</dbReference>
<dbReference type="InterPro" id="IPR027417">
    <property type="entry name" value="P-loop_NTPase"/>
</dbReference>
<dbReference type="AlphaFoldDB" id="A0A4R2QPR3"/>
<dbReference type="PROSITE" id="PS50893">
    <property type="entry name" value="ABC_TRANSPORTER_2"/>
    <property type="match status" value="1"/>
</dbReference>
<evidence type="ECO:0000313" key="5">
    <source>
        <dbReference type="EMBL" id="TCP50954.1"/>
    </source>
</evidence>
<evidence type="ECO:0000256" key="2">
    <source>
        <dbReference type="ARBA" id="ARBA00022741"/>
    </source>
</evidence>
<gene>
    <name evidence="5" type="ORF">EV191_107218</name>
</gene>
<keyword evidence="6" id="KW-1185">Reference proteome</keyword>
<dbReference type="PANTHER" id="PTHR24220">
    <property type="entry name" value="IMPORT ATP-BINDING PROTEIN"/>
    <property type="match status" value="1"/>
</dbReference>
<dbReference type="InterPro" id="IPR003593">
    <property type="entry name" value="AAA+_ATPase"/>
</dbReference>
<name>A0A4R2QPR3_9PSEU</name>
<evidence type="ECO:0000256" key="3">
    <source>
        <dbReference type="ARBA" id="ARBA00022840"/>
    </source>
</evidence>
<dbReference type="GO" id="GO:0022857">
    <property type="term" value="F:transmembrane transporter activity"/>
    <property type="evidence" value="ECO:0007669"/>
    <property type="project" value="TreeGrafter"/>
</dbReference>
<dbReference type="Gene3D" id="3.40.50.300">
    <property type="entry name" value="P-loop containing nucleotide triphosphate hydrolases"/>
    <property type="match status" value="1"/>
</dbReference>
<keyword evidence="3 5" id="KW-0067">ATP-binding</keyword>
<dbReference type="Pfam" id="PF00005">
    <property type="entry name" value="ABC_tran"/>
    <property type="match status" value="1"/>
</dbReference>
<comment type="similarity">
    <text evidence="1">Belongs to the ABC transporter superfamily.</text>
</comment>